<organism evidence="2 3">
    <name type="scientific">Martelella mediterranea DSM 17316</name>
    <dbReference type="NCBI Taxonomy" id="1122214"/>
    <lineage>
        <taxon>Bacteria</taxon>
        <taxon>Pseudomonadati</taxon>
        <taxon>Pseudomonadota</taxon>
        <taxon>Alphaproteobacteria</taxon>
        <taxon>Hyphomicrobiales</taxon>
        <taxon>Aurantimonadaceae</taxon>
        <taxon>Martelella</taxon>
    </lineage>
</organism>
<dbReference type="RefSeq" id="WP_155122132.1">
    <property type="nucleotide sequence ID" value="NZ_AQWH01000024.1"/>
</dbReference>
<evidence type="ECO:0008006" key="4">
    <source>
        <dbReference type="Google" id="ProtNLM"/>
    </source>
</evidence>
<dbReference type="Proteomes" id="UP000191135">
    <property type="component" value="Chromosome"/>
</dbReference>
<feature type="chain" id="PRO_5012775740" description="Lipoprotein" evidence="1">
    <location>
        <begin position="25"/>
        <end position="178"/>
    </location>
</feature>
<dbReference type="KEGG" id="mmed:Mame_03370"/>
<dbReference type="STRING" id="1122214.Mame_03370"/>
<evidence type="ECO:0000256" key="1">
    <source>
        <dbReference type="SAM" id="SignalP"/>
    </source>
</evidence>
<evidence type="ECO:0000313" key="3">
    <source>
        <dbReference type="Proteomes" id="UP000191135"/>
    </source>
</evidence>
<dbReference type="eggNOG" id="ENOG5032AYX">
    <property type="taxonomic scope" value="Bacteria"/>
</dbReference>
<keyword evidence="3" id="KW-1185">Reference proteome</keyword>
<dbReference type="EMBL" id="CP020330">
    <property type="protein sequence ID" value="AQZ52677.1"/>
    <property type="molecule type" value="Genomic_DNA"/>
</dbReference>
<evidence type="ECO:0000313" key="2">
    <source>
        <dbReference type="EMBL" id="AQZ52677.1"/>
    </source>
</evidence>
<feature type="signal peptide" evidence="1">
    <location>
        <begin position="1"/>
        <end position="24"/>
    </location>
</feature>
<keyword evidence="1" id="KW-0732">Signal</keyword>
<protein>
    <recommendedName>
        <fullName evidence="4">Lipoprotein</fullName>
    </recommendedName>
</protein>
<reference evidence="2 3" key="1">
    <citation type="submission" date="2017-03" db="EMBL/GenBank/DDBJ databases">
        <title>Foreign affairs: Plasmid Transfer between Roseobacters and Rhizobia.</title>
        <authorList>
            <person name="Bartling P."/>
            <person name="Bunk B."/>
            <person name="Overmann J."/>
            <person name="Brinkmann H."/>
            <person name="Petersen J."/>
        </authorList>
    </citation>
    <scope>NUCLEOTIDE SEQUENCE [LARGE SCALE GENOMIC DNA]</scope>
    <source>
        <strain evidence="2 3">MACL11</strain>
    </source>
</reference>
<dbReference type="PROSITE" id="PS51257">
    <property type="entry name" value="PROKAR_LIPOPROTEIN"/>
    <property type="match status" value="1"/>
</dbReference>
<dbReference type="AlphaFoldDB" id="A0A1U9Z4N2"/>
<dbReference type="OrthoDB" id="8446614at2"/>
<gene>
    <name evidence="2" type="ORF">Mame_03370</name>
</gene>
<accession>A0A1U9Z4N2</accession>
<name>A0A1U9Z4N2_9HYPH</name>
<proteinExistence type="predicted"/>
<sequence length="178" mass="18733" precursor="true">MSFRTTRRVAAVLAISGLAACSTAKPEPEPAPARPVTPGINLTALTKLCPKVILDDEVAFKRVYSPANSEAPENLAYQVSLGEFSRTCAAAPSGDQLLETISIAGRLVGGPKAKSGTYQVPVRVEVVDGDVALYDQVIQQEVTLPAEGMSTQFLFRADNLPVPLTAGPNTAVRVGIAR</sequence>